<proteinExistence type="predicted"/>
<feature type="compositionally biased region" description="Polar residues" evidence="5">
    <location>
        <begin position="66"/>
        <end position="80"/>
    </location>
</feature>
<keyword evidence="8" id="KW-1185">Reference proteome</keyword>
<feature type="compositionally biased region" description="Low complexity" evidence="5">
    <location>
        <begin position="448"/>
        <end position="464"/>
    </location>
</feature>
<dbReference type="SUPFAM" id="SSF90229">
    <property type="entry name" value="CCCH zinc finger"/>
    <property type="match status" value="1"/>
</dbReference>
<feature type="domain" description="C3H1-type" evidence="6">
    <location>
        <begin position="582"/>
        <end position="607"/>
    </location>
</feature>
<feature type="region of interest" description="Disordered" evidence="5">
    <location>
        <begin position="437"/>
        <end position="483"/>
    </location>
</feature>
<dbReference type="InterPro" id="IPR000571">
    <property type="entry name" value="Znf_CCCH"/>
</dbReference>
<keyword evidence="2 4" id="KW-0863">Zinc-finger</keyword>
<keyword evidence="3 4" id="KW-0862">Zinc</keyword>
<dbReference type="InterPro" id="IPR041367">
    <property type="entry name" value="Znf-CCCH_4"/>
</dbReference>
<dbReference type="InterPro" id="IPR036855">
    <property type="entry name" value="Znf_CCCH_sf"/>
</dbReference>
<organism evidence="7 8">
    <name type="scientific">Glarea lozoyensis (strain ATCC 74030 / MF5533)</name>
    <dbReference type="NCBI Taxonomy" id="1104152"/>
    <lineage>
        <taxon>Eukaryota</taxon>
        <taxon>Fungi</taxon>
        <taxon>Dikarya</taxon>
        <taxon>Ascomycota</taxon>
        <taxon>Pezizomycotina</taxon>
        <taxon>Leotiomycetes</taxon>
        <taxon>Helotiales</taxon>
        <taxon>Helotiaceae</taxon>
        <taxon>Glarea</taxon>
    </lineage>
</organism>
<keyword evidence="1 4" id="KW-0479">Metal-binding</keyword>
<evidence type="ECO:0000259" key="6">
    <source>
        <dbReference type="PROSITE" id="PS50103"/>
    </source>
</evidence>
<sequence>MTDEVLKKLKFESITKRWIKKGDPQINKDISTILANTIDAKERAKKGEKDAAKLASQKNTLEKITQTKLRTVDANKSSVVSPAKRPHEGDAANGKPNKKFASDASAPPKKREPSPPAASRLGALLASIAEPAKPPKAVEAPIRPPETPEEKARRERKESRRHLRVKFKEGSDLEEIREFTHEAAEDEGRQHDMLKDAHDDRSEGMMHKRRVAEDIDDDDDTQPGDFEDRTYRDLIEIDFSQMDMKTAFGEKYITRGGNLTFKTPEQEAQALREAHEIMAIYTSDDDIPPTPKEPPPLALAQVDGAAETKLVAALKEPTEAWLLQRLNEVKQYGPEYATQVFVRRLEEQRSAASRARGIAQTFSAPQPPTAHVAKPQPPTMDVAAYQELLRIVALLQGKPYPATEPPEWMTNQSQRTIWWEGYNRDNVGKPQAVPVPIEQPHYAPPQPTQAQPVQAQAPMHQPQVYQPPPPLPPPANVPLPTTSSDIGAQIQQMMASYNGNNAAPAAQPYDQAALMAAYYQAQQQQAPIPPPPPPPPQRWEGSGWDDQPSETKNHKGKRGYEMKEWGGSNKNDSPFDENGEYKGKKKPCRFFREGKCAKGAKCTYLHD</sequence>
<feature type="region of interest" description="Disordered" evidence="5">
    <location>
        <begin position="522"/>
        <end position="584"/>
    </location>
</feature>
<evidence type="ECO:0000313" key="8">
    <source>
        <dbReference type="Proteomes" id="UP000005446"/>
    </source>
</evidence>
<dbReference type="OrthoDB" id="4347at2759"/>
<feature type="compositionally biased region" description="Basic and acidic residues" evidence="5">
    <location>
        <begin position="146"/>
        <end position="158"/>
    </location>
</feature>
<evidence type="ECO:0000256" key="2">
    <source>
        <dbReference type="ARBA" id="ARBA00022771"/>
    </source>
</evidence>
<dbReference type="InParanoid" id="H0ESK0"/>
<feature type="zinc finger region" description="C3H1-type" evidence="4">
    <location>
        <begin position="582"/>
        <end position="607"/>
    </location>
</feature>
<protein>
    <recommendedName>
        <fullName evidence="6">C3H1-type domain-containing protein</fullName>
    </recommendedName>
</protein>
<accession>H0ESK0</accession>
<dbReference type="AlphaFoldDB" id="H0ESK0"/>
<feature type="compositionally biased region" description="Basic and acidic residues" evidence="5">
    <location>
        <begin position="197"/>
        <end position="206"/>
    </location>
</feature>
<feature type="compositionally biased region" description="Basic and acidic residues" evidence="5">
    <location>
        <begin position="549"/>
        <end position="564"/>
    </location>
</feature>
<dbReference type="GO" id="GO:0008270">
    <property type="term" value="F:zinc ion binding"/>
    <property type="evidence" value="ECO:0007669"/>
    <property type="project" value="UniProtKB-KW"/>
</dbReference>
<name>H0ESK0_GLAL7</name>
<comment type="caution">
    <text evidence="7">The sequence shown here is derived from an EMBL/GenBank/DDBJ whole genome shotgun (WGS) entry which is preliminary data.</text>
</comment>
<evidence type="ECO:0000313" key="7">
    <source>
        <dbReference type="EMBL" id="EHK98487.1"/>
    </source>
</evidence>
<dbReference type="PROSITE" id="PS50103">
    <property type="entry name" value="ZF_C3H1"/>
    <property type="match status" value="1"/>
</dbReference>
<evidence type="ECO:0000256" key="5">
    <source>
        <dbReference type="SAM" id="MobiDB-lite"/>
    </source>
</evidence>
<gene>
    <name evidence="7" type="ORF">M7I_5692</name>
</gene>
<evidence type="ECO:0000256" key="1">
    <source>
        <dbReference type="ARBA" id="ARBA00022723"/>
    </source>
</evidence>
<dbReference type="HOGENOM" id="CLU_449803_0_0_1"/>
<feature type="compositionally biased region" description="Pro residues" evidence="5">
    <location>
        <begin position="465"/>
        <end position="477"/>
    </location>
</feature>
<feature type="compositionally biased region" description="Pro residues" evidence="5">
    <location>
        <begin position="527"/>
        <end position="537"/>
    </location>
</feature>
<dbReference type="Proteomes" id="UP000005446">
    <property type="component" value="Unassembled WGS sequence"/>
</dbReference>
<feature type="region of interest" description="Disordered" evidence="5">
    <location>
        <begin position="66"/>
        <end position="166"/>
    </location>
</feature>
<reference evidence="7 8" key="1">
    <citation type="journal article" date="2012" name="Eukaryot. Cell">
        <title>Genome sequence of the fungus Glarea lozoyensis: the first genome sequence of a species from the Helotiaceae family.</title>
        <authorList>
            <person name="Youssar L."/>
            <person name="Gruening B.A."/>
            <person name="Erxleben A."/>
            <person name="Guenther S."/>
            <person name="Huettel W."/>
        </authorList>
    </citation>
    <scope>NUCLEOTIDE SEQUENCE [LARGE SCALE GENOMIC DNA]</scope>
    <source>
        <strain evidence="8">ATCC 74030 / MF5533</strain>
    </source>
</reference>
<feature type="compositionally biased region" description="Low complexity" evidence="5">
    <location>
        <begin position="129"/>
        <end position="141"/>
    </location>
</feature>
<dbReference type="Pfam" id="PF18044">
    <property type="entry name" value="zf-CCCH_4"/>
    <property type="match status" value="1"/>
</dbReference>
<evidence type="ECO:0000256" key="3">
    <source>
        <dbReference type="ARBA" id="ARBA00022833"/>
    </source>
</evidence>
<dbReference type="EMBL" id="AGUE01000148">
    <property type="protein sequence ID" value="EHK98487.1"/>
    <property type="molecule type" value="Genomic_DNA"/>
</dbReference>
<evidence type="ECO:0000256" key="4">
    <source>
        <dbReference type="PROSITE-ProRule" id="PRU00723"/>
    </source>
</evidence>
<feature type="region of interest" description="Disordered" evidence="5">
    <location>
        <begin position="197"/>
        <end position="229"/>
    </location>
</feature>